<dbReference type="EMBL" id="AP028911">
    <property type="protein sequence ID" value="BES92474.1"/>
    <property type="molecule type" value="Genomic_DNA"/>
</dbReference>
<organism evidence="2 3">
    <name type="scientific">Nesidiocoris tenuis</name>
    <dbReference type="NCBI Taxonomy" id="355587"/>
    <lineage>
        <taxon>Eukaryota</taxon>
        <taxon>Metazoa</taxon>
        <taxon>Ecdysozoa</taxon>
        <taxon>Arthropoda</taxon>
        <taxon>Hexapoda</taxon>
        <taxon>Insecta</taxon>
        <taxon>Pterygota</taxon>
        <taxon>Neoptera</taxon>
        <taxon>Paraneoptera</taxon>
        <taxon>Hemiptera</taxon>
        <taxon>Heteroptera</taxon>
        <taxon>Panheteroptera</taxon>
        <taxon>Cimicomorpha</taxon>
        <taxon>Miridae</taxon>
        <taxon>Dicyphina</taxon>
        <taxon>Nesidiocoris</taxon>
    </lineage>
</organism>
<reference evidence="2 3" key="1">
    <citation type="submission" date="2023-09" db="EMBL/GenBank/DDBJ databases">
        <title>Nesidiocoris tenuis whole genome shotgun sequence.</title>
        <authorList>
            <person name="Shibata T."/>
            <person name="Shimoda M."/>
            <person name="Kobayashi T."/>
            <person name="Uehara T."/>
        </authorList>
    </citation>
    <scope>NUCLEOTIDE SEQUENCE [LARGE SCALE GENOMIC DNA]</scope>
    <source>
        <strain evidence="2 3">Japan</strain>
    </source>
</reference>
<accession>A0ABN7AMK7</accession>
<feature type="transmembrane region" description="Helical" evidence="1">
    <location>
        <begin position="50"/>
        <end position="73"/>
    </location>
</feature>
<proteinExistence type="predicted"/>
<keyword evidence="1" id="KW-1133">Transmembrane helix</keyword>
<keyword evidence="1" id="KW-0812">Transmembrane</keyword>
<keyword evidence="1" id="KW-0472">Membrane</keyword>
<name>A0ABN7AMK7_9HEMI</name>
<evidence type="ECO:0000313" key="2">
    <source>
        <dbReference type="EMBL" id="BES92474.1"/>
    </source>
</evidence>
<evidence type="ECO:0000256" key="1">
    <source>
        <dbReference type="SAM" id="Phobius"/>
    </source>
</evidence>
<dbReference type="Proteomes" id="UP001307889">
    <property type="component" value="Chromosome 3"/>
</dbReference>
<keyword evidence="3" id="KW-1185">Reference proteome</keyword>
<protein>
    <submittedName>
        <fullName evidence="2">Uncharacterized protein</fullName>
    </submittedName>
</protein>
<sequence>MRFGVETYPTYETRPSAAATLKHSSIPPTVSPASPPPAAPLHPFHSWLPLAGLSLALALALAPFAGVSVVNLLGIVMCYDPAGGCQLTVKMKIQRSHP</sequence>
<gene>
    <name evidence="2" type="ORF">NTJ_05283</name>
</gene>
<evidence type="ECO:0000313" key="3">
    <source>
        <dbReference type="Proteomes" id="UP001307889"/>
    </source>
</evidence>